<evidence type="ECO:0000256" key="7">
    <source>
        <dbReference type="ARBA" id="ARBA00023136"/>
    </source>
</evidence>
<comment type="similarity">
    <text evidence="2">Belongs to the SLC41A transporter family.</text>
</comment>
<name>A0A133LDS7_CITFR</name>
<evidence type="ECO:0000256" key="3">
    <source>
        <dbReference type="ARBA" id="ARBA00022448"/>
    </source>
</evidence>
<dbReference type="SUPFAM" id="SSF161093">
    <property type="entry name" value="MgtE membrane domain-like"/>
    <property type="match status" value="1"/>
</dbReference>
<dbReference type="SUPFAM" id="SSF54631">
    <property type="entry name" value="CBS-domain pair"/>
    <property type="match status" value="1"/>
</dbReference>
<sequence>MPDFNGDAIAQYMRTDFITLPDHLSVNGAREYFVSQLTTDDIPGQVFVVAGKALRGVLSIKRLLQEKDTSLNINHLTDSCLFHVKPDDERAQVVAELAEREVDLVAVVERGELVGCLMEKEIAHLQEDDVTEDVQLQGATLPLEKPYLEISPWTLWKKRSVWLLLLFVAEAYTSSVLQHFEEALESAIALAFFIPLLIGTGGNSGTQITSTLVRSMALGEVRLRDMGRVIRKEVSTSLLIALTLGLAGCLRAWMMGIGMEITLIVSLTLVCITLWSAVVSSVIPMVLKRIGIDPAVVSAPFIATLIDGTGLIIYFKIAQHFLGLN</sequence>
<dbReference type="GO" id="GO:0016020">
    <property type="term" value="C:membrane"/>
    <property type="evidence" value="ECO:0007669"/>
    <property type="project" value="UniProtKB-SubCell"/>
</dbReference>
<dbReference type="AlphaFoldDB" id="A0A133LDS7"/>
<dbReference type="GO" id="GO:0008324">
    <property type="term" value="F:monoatomic cation transmembrane transporter activity"/>
    <property type="evidence" value="ECO:0007669"/>
    <property type="project" value="InterPro"/>
</dbReference>
<evidence type="ECO:0000313" key="9">
    <source>
        <dbReference type="EMBL" id="CDL36032.1"/>
    </source>
</evidence>
<evidence type="ECO:0000256" key="5">
    <source>
        <dbReference type="ARBA" id="ARBA00022842"/>
    </source>
</evidence>
<proteinExistence type="inferred from homology"/>
<protein>
    <submittedName>
        <fullName evidence="9">Mg/Co/Ni transporter MgtE / CBS domain</fullName>
    </submittedName>
</protein>
<dbReference type="InterPro" id="IPR046342">
    <property type="entry name" value="CBS_dom_sf"/>
</dbReference>
<evidence type="ECO:0000256" key="4">
    <source>
        <dbReference type="ARBA" id="ARBA00022692"/>
    </source>
</evidence>
<dbReference type="Proteomes" id="UP000019194">
    <property type="component" value="Unassembled WGS sequence"/>
</dbReference>
<keyword evidence="5" id="KW-0460">Magnesium</keyword>
<dbReference type="PANTHER" id="PTHR41394:SF8">
    <property type="entry name" value="MAGNESIUM TRANSPORTER MGTE"/>
    <property type="match status" value="1"/>
</dbReference>
<keyword evidence="6" id="KW-1133">Transmembrane helix</keyword>
<dbReference type="InterPro" id="IPR006667">
    <property type="entry name" value="SLC41_membr_dom"/>
</dbReference>
<organism evidence="9 10">
    <name type="scientific">Citrobacter freundii</name>
    <dbReference type="NCBI Taxonomy" id="546"/>
    <lineage>
        <taxon>Bacteria</taxon>
        <taxon>Pseudomonadati</taxon>
        <taxon>Pseudomonadota</taxon>
        <taxon>Gammaproteobacteria</taxon>
        <taxon>Enterobacterales</taxon>
        <taxon>Enterobacteriaceae</taxon>
        <taxon>Citrobacter</taxon>
        <taxon>Citrobacter freundii complex</taxon>
    </lineage>
</organism>
<evidence type="ECO:0000256" key="1">
    <source>
        <dbReference type="ARBA" id="ARBA00004141"/>
    </source>
</evidence>
<dbReference type="Gene3D" id="1.10.357.20">
    <property type="entry name" value="SLC41 divalent cation transporters, integral membrane domain"/>
    <property type="match status" value="1"/>
</dbReference>
<comment type="subcellular location">
    <subcellularLocation>
        <location evidence="1">Membrane</location>
        <topology evidence="1">Multi-pass membrane protein</topology>
    </subcellularLocation>
</comment>
<evidence type="ECO:0000313" key="10">
    <source>
        <dbReference type="Proteomes" id="UP000019194"/>
    </source>
</evidence>
<comment type="caution">
    <text evidence="9">The sequence shown here is derived from an EMBL/GenBank/DDBJ whole genome shotgun (WGS) entry which is preliminary data.</text>
</comment>
<keyword evidence="4" id="KW-0812">Transmembrane</keyword>
<dbReference type="Gene3D" id="3.10.580.10">
    <property type="entry name" value="CBS-domain"/>
    <property type="match status" value="1"/>
</dbReference>
<keyword evidence="7" id="KW-0472">Membrane</keyword>
<dbReference type="EMBL" id="CBWP010000003">
    <property type="protein sequence ID" value="CDL36032.1"/>
    <property type="molecule type" value="Genomic_DNA"/>
</dbReference>
<evidence type="ECO:0000259" key="8">
    <source>
        <dbReference type="Pfam" id="PF01769"/>
    </source>
</evidence>
<dbReference type="InterPro" id="IPR036739">
    <property type="entry name" value="SLC41_membr_dom_sf"/>
</dbReference>
<dbReference type="Pfam" id="PF01769">
    <property type="entry name" value="MgtE"/>
    <property type="match status" value="1"/>
</dbReference>
<feature type="domain" description="SLC41A/MgtE integral membrane" evidence="8">
    <location>
        <begin position="194"/>
        <end position="315"/>
    </location>
</feature>
<keyword evidence="3" id="KW-0813">Transport</keyword>
<reference evidence="9 10" key="1">
    <citation type="submission" date="2013-10" db="EMBL/GenBank/DDBJ databases">
        <title>Antibiotic resistance diversity of beta-lactamase producers in the General Hospital Vienna.</title>
        <authorList>
            <person name="Barisic I."/>
            <person name="Mitteregger D."/>
            <person name="Hirschl A.M."/>
            <person name="Noehammer C."/>
            <person name="Wiesinger-Mayr H."/>
        </authorList>
    </citation>
    <scope>NUCLEOTIDE SEQUENCE [LARGE SCALE GENOMIC DNA]</scope>
    <source>
        <strain evidence="9 10">ISC11</strain>
    </source>
</reference>
<accession>A0A133LDS7</accession>
<dbReference type="PANTHER" id="PTHR41394">
    <property type="entry name" value="MAGNESIUM TRANSPORTER MGTE"/>
    <property type="match status" value="1"/>
</dbReference>
<evidence type="ECO:0000256" key="6">
    <source>
        <dbReference type="ARBA" id="ARBA00022989"/>
    </source>
</evidence>
<evidence type="ECO:0000256" key="2">
    <source>
        <dbReference type="ARBA" id="ARBA00009749"/>
    </source>
</evidence>